<dbReference type="RefSeq" id="WP_135616024.1">
    <property type="nucleotide sequence ID" value="NZ_RQFY01000006.1"/>
</dbReference>
<evidence type="ECO:0000313" key="2">
    <source>
        <dbReference type="Proteomes" id="UP000297871"/>
    </source>
</evidence>
<dbReference type="OrthoDB" id="313341at2"/>
<proteinExistence type="predicted"/>
<reference evidence="1" key="1">
    <citation type="journal article" date="2019" name="PLoS Negl. Trop. Dis.">
        <title>Revisiting the worldwide diversity of Leptospira species in the environment.</title>
        <authorList>
            <person name="Vincent A.T."/>
            <person name="Schiettekatte O."/>
            <person name="Bourhy P."/>
            <person name="Veyrier F.J."/>
            <person name="Picardeau M."/>
        </authorList>
    </citation>
    <scope>NUCLEOTIDE SEQUENCE [LARGE SCALE GENOMIC DNA]</scope>
    <source>
        <strain evidence="1">201800265</strain>
    </source>
</reference>
<keyword evidence="2" id="KW-1185">Reference proteome</keyword>
<sequence>MSRKIKVLLVFVSCSLIFLFIDRFLFQSLLFSVPNEMEWDTSPWYNFLRKRKEIRFSEKENGILLLGSSIALYSILPNVFSNKVNQTVPDAKKIRTEFYSHPSLTPSDFYYYKEDIVSKKPKVVVYLINPADFQLEFLKETTKGIEYDEKGFFEESVRIRHQNRLLYPDLFLEDHWKEIYDLDKFQLESFVSKLISYGVRYRSFFYDPMMAWYMHRFRWGRSYHYYTGVIPKEGIYLRGWAKPEFEIDCEISGNKWKDSIFIQNPETNLKIFKTSPKEELLFDKTYKKKGWYYLGLTFSEKLETLKLKFKSDKPTSSSEVDPRIFGTKETYGIRLSQNFCRSKFRENISYIRIPGLDDSRLESMSSDQYDKDYDLRIYREKDEENVLNRFKKIKNAKVLLSKQKSFVSWSQMKYLNEGIRYLSERNIPVLLINSPENPQEKLVYSNSPWYFGYVKFLEKISETKYGFLDASDLFDRKQQFMDPHHLTYSSSVKASQKFADWFISHYRSGFFHKP</sequence>
<dbReference type="AlphaFoldDB" id="A0A4R9J4V1"/>
<protein>
    <recommendedName>
        <fullName evidence="3">DUF1574 domain-containing protein</fullName>
    </recommendedName>
</protein>
<name>A0A4R9J4V1_9LEPT</name>
<organism evidence="1 2">
    <name type="scientific">Leptospira koniambonensis</name>
    <dbReference type="NCBI Taxonomy" id="2484950"/>
    <lineage>
        <taxon>Bacteria</taxon>
        <taxon>Pseudomonadati</taxon>
        <taxon>Spirochaetota</taxon>
        <taxon>Spirochaetia</taxon>
        <taxon>Leptospirales</taxon>
        <taxon>Leptospiraceae</taxon>
        <taxon>Leptospira</taxon>
    </lineage>
</organism>
<dbReference type="EMBL" id="RQFY01000006">
    <property type="protein sequence ID" value="TGL32626.1"/>
    <property type="molecule type" value="Genomic_DNA"/>
</dbReference>
<evidence type="ECO:0008006" key="3">
    <source>
        <dbReference type="Google" id="ProtNLM"/>
    </source>
</evidence>
<gene>
    <name evidence="1" type="ORF">EHQ52_15200</name>
</gene>
<dbReference type="Proteomes" id="UP000297871">
    <property type="component" value="Unassembled WGS sequence"/>
</dbReference>
<accession>A0A4R9J4V1</accession>
<evidence type="ECO:0000313" key="1">
    <source>
        <dbReference type="EMBL" id="TGL32626.1"/>
    </source>
</evidence>
<comment type="caution">
    <text evidence="1">The sequence shown here is derived from an EMBL/GenBank/DDBJ whole genome shotgun (WGS) entry which is preliminary data.</text>
</comment>